<name>A0A930G067_9RHOO</name>
<dbReference type="Proteomes" id="UP000718593">
    <property type="component" value="Unassembled WGS sequence"/>
</dbReference>
<dbReference type="PROSITE" id="PS51257">
    <property type="entry name" value="PROKAR_LIPOPROTEIN"/>
    <property type="match status" value="1"/>
</dbReference>
<dbReference type="PANTHER" id="PTHR30203">
    <property type="entry name" value="OUTER MEMBRANE CATION EFFLUX PROTEIN"/>
    <property type="match status" value="1"/>
</dbReference>
<dbReference type="Gene3D" id="1.20.1600.10">
    <property type="entry name" value="Outer membrane efflux proteins (OEP)"/>
    <property type="match status" value="1"/>
</dbReference>
<reference evidence="2" key="1">
    <citation type="submission" date="2020-04" db="EMBL/GenBank/DDBJ databases">
        <title>Deep metagenomics examines the oral microbiome during advanced dental caries in children, revealing novel taxa and co-occurrences with host molecules.</title>
        <authorList>
            <person name="Baker J.L."/>
            <person name="Morton J.T."/>
            <person name="Dinis M."/>
            <person name="Alvarez R."/>
            <person name="Tran N.C."/>
            <person name="Knight R."/>
            <person name="Edlund A."/>
        </authorList>
    </citation>
    <scope>NUCLEOTIDE SEQUENCE</scope>
    <source>
        <strain evidence="2">JCVI_32_bin.24</strain>
    </source>
</reference>
<feature type="chain" id="PRO_5037933347" evidence="1">
    <location>
        <begin position="25"/>
        <end position="109"/>
    </location>
</feature>
<sequence>MISRTIFRLTPLAFSLALSGCAIGPDYLRPANLLPAVFSEAKPADNIAVASNPAINPTWWTLFNDATLNDLVDQALTGNASLRQAIARVEQADAVAREAGASFFPQIDG</sequence>
<gene>
    <name evidence="2" type="ORF">HXL68_14070</name>
</gene>
<dbReference type="SUPFAM" id="SSF56954">
    <property type="entry name" value="Outer membrane efflux proteins (OEP)"/>
    <property type="match status" value="1"/>
</dbReference>
<evidence type="ECO:0000256" key="1">
    <source>
        <dbReference type="SAM" id="SignalP"/>
    </source>
</evidence>
<accession>A0A930G067</accession>
<proteinExistence type="predicted"/>
<evidence type="ECO:0000313" key="3">
    <source>
        <dbReference type="Proteomes" id="UP000718593"/>
    </source>
</evidence>
<evidence type="ECO:0000313" key="2">
    <source>
        <dbReference type="EMBL" id="MBF1166154.1"/>
    </source>
</evidence>
<dbReference type="InterPro" id="IPR010131">
    <property type="entry name" value="MdtP/NodT-like"/>
</dbReference>
<feature type="non-terminal residue" evidence="2">
    <location>
        <position position="109"/>
    </location>
</feature>
<feature type="signal peptide" evidence="1">
    <location>
        <begin position="1"/>
        <end position="24"/>
    </location>
</feature>
<protein>
    <submittedName>
        <fullName evidence="2">TolC family protein</fullName>
    </submittedName>
</protein>
<dbReference type="AlphaFoldDB" id="A0A930G067"/>
<organism evidence="2 3">
    <name type="scientific">Dechloromonas agitata</name>
    <dbReference type="NCBI Taxonomy" id="73030"/>
    <lineage>
        <taxon>Bacteria</taxon>
        <taxon>Pseudomonadati</taxon>
        <taxon>Pseudomonadota</taxon>
        <taxon>Betaproteobacteria</taxon>
        <taxon>Rhodocyclales</taxon>
        <taxon>Azonexaceae</taxon>
        <taxon>Dechloromonas</taxon>
    </lineage>
</organism>
<comment type="caution">
    <text evidence="2">The sequence shown here is derived from an EMBL/GenBank/DDBJ whole genome shotgun (WGS) entry which is preliminary data.</text>
</comment>
<keyword evidence="1" id="KW-0732">Signal</keyword>
<dbReference type="EMBL" id="JABZMI010000364">
    <property type="protein sequence ID" value="MBF1166154.1"/>
    <property type="molecule type" value="Genomic_DNA"/>
</dbReference>